<evidence type="ECO:0000256" key="1">
    <source>
        <dbReference type="SAM" id="SignalP"/>
    </source>
</evidence>
<dbReference type="PANTHER" id="PTHR37490:SF3">
    <property type="entry name" value="DUF3431 DOMAIN CONTAINING PROTEIN"/>
    <property type="match status" value="1"/>
</dbReference>
<dbReference type="AlphaFoldDB" id="M7SS50"/>
<feature type="signal peptide" evidence="1">
    <location>
        <begin position="1"/>
        <end position="28"/>
    </location>
</feature>
<dbReference type="eggNOG" id="ENOG502QRU5">
    <property type="taxonomic scope" value="Eukaryota"/>
</dbReference>
<evidence type="ECO:0000313" key="3">
    <source>
        <dbReference type="Proteomes" id="UP000012174"/>
    </source>
</evidence>
<dbReference type="Pfam" id="PF11913">
    <property type="entry name" value="DUF3431"/>
    <property type="match status" value="1"/>
</dbReference>
<accession>M7SS50</accession>
<gene>
    <name evidence="2" type="ORF">UCREL1_3644</name>
</gene>
<sequence>MLTSRLAGCFLTALIFLFVLLVSRDHYAFIIDTSDGNKISATDPSPPEPVVQQQQQQQQEYRSDVELVVASTAQEDTSWLERYLPEWRAHRYVVNNASAPLTVPANKGREAMVYLTHIIDAYEELPPNLVFVHASRFAWHNDDPDYDALPALRNLRLPHLREAGYVNLRCVWVIGCPSEIRPVEDEGHTNDGAPSAKGVYKQAWGELMPGAPPVPDVVAVGCCSQFAVTRETIQSRPIEDYVRFRDWLLATPLDDSLSGRIFEFSWHIIFGKEAVHCPSAHECYCKTFGICDTVCSDGSCAGRYTLPPFSSLPSGWPRVGWEHEDRNFTGPLD</sequence>
<dbReference type="HOGENOM" id="CLU_031559_3_0_1"/>
<dbReference type="InterPro" id="IPR021838">
    <property type="entry name" value="DUF3431"/>
</dbReference>
<dbReference type="KEGG" id="ela:UCREL1_3644"/>
<evidence type="ECO:0000313" key="2">
    <source>
        <dbReference type="EMBL" id="EMR69324.1"/>
    </source>
</evidence>
<keyword evidence="1" id="KW-0732">Signal</keyword>
<dbReference type="OMA" id="CEADKCE"/>
<protein>
    <submittedName>
        <fullName evidence="2">Uncharacterized protein</fullName>
    </submittedName>
</protein>
<dbReference type="OrthoDB" id="426718at2759"/>
<dbReference type="EMBL" id="KB706098">
    <property type="protein sequence ID" value="EMR69324.1"/>
    <property type="molecule type" value="Genomic_DNA"/>
</dbReference>
<keyword evidence="3" id="KW-1185">Reference proteome</keyword>
<reference evidence="3" key="1">
    <citation type="journal article" date="2013" name="Genome Announc.">
        <title>Draft genome sequence of the grapevine dieback fungus Eutypa lata UCR-EL1.</title>
        <authorList>
            <person name="Blanco-Ulate B."/>
            <person name="Rolshausen P.E."/>
            <person name="Cantu D."/>
        </authorList>
    </citation>
    <scope>NUCLEOTIDE SEQUENCE [LARGE SCALE GENOMIC DNA]</scope>
    <source>
        <strain evidence="3">UCR-EL1</strain>
    </source>
</reference>
<proteinExistence type="predicted"/>
<dbReference type="Proteomes" id="UP000012174">
    <property type="component" value="Unassembled WGS sequence"/>
</dbReference>
<dbReference type="PANTHER" id="PTHR37490">
    <property type="entry name" value="EXPRESSED PROTEIN"/>
    <property type="match status" value="1"/>
</dbReference>
<organism evidence="2 3">
    <name type="scientific">Eutypa lata (strain UCR-EL1)</name>
    <name type="common">Grapevine dieback disease fungus</name>
    <name type="synonym">Eutypa armeniacae</name>
    <dbReference type="NCBI Taxonomy" id="1287681"/>
    <lineage>
        <taxon>Eukaryota</taxon>
        <taxon>Fungi</taxon>
        <taxon>Dikarya</taxon>
        <taxon>Ascomycota</taxon>
        <taxon>Pezizomycotina</taxon>
        <taxon>Sordariomycetes</taxon>
        <taxon>Xylariomycetidae</taxon>
        <taxon>Xylariales</taxon>
        <taxon>Diatrypaceae</taxon>
        <taxon>Eutypa</taxon>
    </lineage>
</organism>
<feature type="chain" id="PRO_5004084910" evidence="1">
    <location>
        <begin position="29"/>
        <end position="333"/>
    </location>
</feature>
<name>M7SS50_EUTLA</name>